<dbReference type="EMBL" id="WOXT01000002">
    <property type="protein sequence ID" value="MUV14028.1"/>
    <property type="molecule type" value="Genomic_DNA"/>
</dbReference>
<gene>
    <name evidence="3" type="ORF">GN331_07375</name>
</gene>
<feature type="transmembrane region" description="Helical" evidence="2">
    <location>
        <begin position="12"/>
        <end position="32"/>
    </location>
</feature>
<evidence type="ECO:0000256" key="2">
    <source>
        <dbReference type="SAM" id="Phobius"/>
    </source>
</evidence>
<evidence type="ECO:0000313" key="3">
    <source>
        <dbReference type="EMBL" id="MUV14028.1"/>
    </source>
</evidence>
<protein>
    <submittedName>
        <fullName evidence="3">Uncharacterized protein</fullName>
    </submittedName>
</protein>
<sequence length="484" mass="52034">MGRKATRSAGGRLRWIVLAGVLAIGGTAWFVYAQAQRFAARSLSHVFTGARDTTMGRVWFDPNGDIVVSDILVYLSTPTLAPDATSASFAGDTNTLRFERMRVRAPGGWAFYLRNLLDTKLANAQLLEWHIAFEGFTTRAGFDPSLGTLGPIGAMSASPFEAEGCSRHAFFVREELSAMGLDAGPAQFELTLREADSRVETRMVLNTPGASRLQYDRVETLAAPTSLLQIDKAATSTVSERWDISDQGFVRARNAFCAKQDQIDEPTFVARHVMSVQRLLETRGLQADAQTVAAYRDFATNGGQLAFGGTYATPLHSSERAQARLNGSALLRMAARLEHGSQQGDVQFSGTTPRPLATADGATFAAMTKENGGTMPSVGNVSAPKSAIPASPVASDATAPAKPQYASSLPSATPAMAPGGRLDWDDLPAMQGHMLQVFTMHNAPRTAMLISVDANEAHVRARMPGGFADYRITREAFLRATLIQ</sequence>
<dbReference type="Proteomes" id="UP000479692">
    <property type="component" value="Unassembled WGS sequence"/>
</dbReference>
<reference evidence="3 4" key="1">
    <citation type="submission" date="2019-12" db="EMBL/GenBank/DDBJ databases">
        <authorList>
            <person name="Xu J."/>
        </authorList>
    </citation>
    <scope>NUCLEOTIDE SEQUENCE [LARGE SCALE GENOMIC DNA]</scope>
    <source>
        <strain evidence="3 4">HX-5-24</strain>
    </source>
</reference>
<organism evidence="3 4">
    <name type="scientific">Noviluteimonas gilva</name>
    <dbReference type="NCBI Taxonomy" id="2682097"/>
    <lineage>
        <taxon>Bacteria</taxon>
        <taxon>Pseudomonadati</taxon>
        <taxon>Pseudomonadota</taxon>
        <taxon>Gammaproteobacteria</taxon>
        <taxon>Lysobacterales</taxon>
        <taxon>Lysobacteraceae</taxon>
        <taxon>Noviluteimonas</taxon>
    </lineage>
</organism>
<keyword evidence="2" id="KW-0472">Membrane</keyword>
<accession>A0A7C9M127</accession>
<proteinExistence type="predicted"/>
<keyword evidence="4" id="KW-1185">Reference proteome</keyword>
<name>A0A7C9M127_9GAMM</name>
<evidence type="ECO:0000313" key="4">
    <source>
        <dbReference type="Proteomes" id="UP000479692"/>
    </source>
</evidence>
<dbReference type="AlphaFoldDB" id="A0A7C9M127"/>
<keyword evidence="2" id="KW-1133">Transmembrane helix</keyword>
<dbReference type="RefSeq" id="WP_156641358.1">
    <property type="nucleotide sequence ID" value="NZ_WOXT01000002.1"/>
</dbReference>
<feature type="region of interest" description="Disordered" evidence="1">
    <location>
        <begin position="387"/>
        <end position="412"/>
    </location>
</feature>
<comment type="caution">
    <text evidence="3">The sequence shown here is derived from an EMBL/GenBank/DDBJ whole genome shotgun (WGS) entry which is preliminary data.</text>
</comment>
<evidence type="ECO:0000256" key="1">
    <source>
        <dbReference type="SAM" id="MobiDB-lite"/>
    </source>
</evidence>
<keyword evidence="2" id="KW-0812">Transmembrane</keyword>